<dbReference type="OrthoDB" id="891525at2"/>
<dbReference type="EMBL" id="FRXN01000003">
    <property type="protein sequence ID" value="SHO63006.1"/>
    <property type="molecule type" value="Genomic_DNA"/>
</dbReference>
<sequence length="273" mass="30901">MRKFNLALAFFSLFSLGVMAQSTDSSQVEGKEKNYTVFGKSWKVIKYEDGTKVYEWEEDHSNNEVQIKKKSSKFHYNFLESEVGINIYPNDKGAPQVKPWGSWFVSLHSVGTWKPSKNFHLRSTLGVSWYNFKFDDERIIAVKNPDGLDFVNFDELPNGPEGTPTKSKISASYATLTVVPTIRTNNGNFRVGAGGYAGYRLGGRGKYVYDDTNGDKQKSYTKSNMYAENFRYGLRGEIGVGDVTFFFNYDLNDLFQPGLGPEMQAMSFGLRVN</sequence>
<dbReference type="RefSeq" id="WP_073572094.1">
    <property type="nucleotide sequence ID" value="NZ_FRXN01000003.1"/>
</dbReference>
<feature type="signal peptide" evidence="1">
    <location>
        <begin position="1"/>
        <end position="20"/>
    </location>
</feature>
<reference evidence="3" key="1">
    <citation type="submission" date="2016-12" db="EMBL/GenBank/DDBJ databases">
        <authorList>
            <person name="Varghese N."/>
            <person name="Submissions S."/>
        </authorList>
    </citation>
    <scope>NUCLEOTIDE SEQUENCE [LARGE SCALE GENOMIC DNA]</scope>
    <source>
        <strain evidence="3">DSM 25035</strain>
    </source>
</reference>
<name>A0A1M7ZE99_9BACT</name>
<keyword evidence="1" id="KW-0732">Signal</keyword>
<dbReference type="Proteomes" id="UP000184609">
    <property type="component" value="Unassembled WGS sequence"/>
</dbReference>
<feature type="chain" id="PRO_5012862128" evidence="1">
    <location>
        <begin position="21"/>
        <end position="273"/>
    </location>
</feature>
<keyword evidence="3" id="KW-1185">Reference proteome</keyword>
<evidence type="ECO:0000256" key="1">
    <source>
        <dbReference type="SAM" id="SignalP"/>
    </source>
</evidence>
<organism evidence="2 3">
    <name type="scientific">Algoriphagus zhangzhouensis</name>
    <dbReference type="NCBI Taxonomy" id="1073327"/>
    <lineage>
        <taxon>Bacteria</taxon>
        <taxon>Pseudomonadati</taxon>
        <taxon>Bacteroidota</taxon>
        <taxon>Cytophagia</taxon>
        <taxon>Cytophagales</taxon>
        <taxon>Cyclobacteriaceae</taxon>
        <taxon>Algoriphagus</taxon>
    </lineage>
</organism>
<dbReference type="STRING" id="1073327.SAMN04488108_2460"/>
<dbReference type="AlphaFoldDB" id="A0A1M7ZE99"/>
<evidence type="ECO:0000313" key="3">
    <source>
        <dbReference type="Proteomes" id="UP000184609"/>
    </source>
</evidence>
<gene>
    <name evidence="2" type="ORF">SAMN04488108_2460</name>
</gene>
<accession>A0A1M7ZE99</accession>
<evidence type="ECO:0000313" key="2">
    <source>
        <dbReference type="EMBL" id="SHO63006.1"/>
    </source>
</evidence>
<proteinExistence type="predicted"/>
<protein>
    <submittedName>
        <fullName evidence="2">Outer membrane protein beta-barrel domain-containing protein</fullName>
    </submittedName>
</protein>